<feature type="signal peptide" evidence="3">
    <location>
        <begin position="1"/>
        <end position="27"/>
    </location>
</feature>
<dbReference type="Pfam" id="PF13927">
    <property type="entry name" value="Ig_3"/>
    <property type="match status" value="1"/>
</dbReference>
<evidence type="ECO:0000313" key="5">
    <source>
        <dbReference type="EnsemblMetazoa" id="MDOA016031-PA"/>
    </source>
</evidence>
<dbReference type="InterPro" id="IPR036179">
    <property type="entry name" value="Ig-like_dom_sf"/>
</dbReference>
<keyword evidence="2" id="KW-0812">Transmembrane</keyword>
<dbReference type="VEuPathDB" id="VectorBase:MDOA016031"/>
<name>A0A1I8NJ71_MUSDO</name>
<dbReference type="InterPro" id="IPR007110">
    <property type="entry name" value="Ig-like_dom"/>
</dbReference>
<protein>
    <recommendedName>
        <fullName evidence="4">Ig-like domain-containing protein</fullName>
    </recommendedName>
</protein>
<dbReference type="OrthoDB" id="8002045at2759"/>
<keyword evidence="3" id="KW-0732">Signal</keyword>
<dbReference type="PROSITE" id="PS50835">
    <property type="entry name" value="IG_LIKE"/>
    <property type="match status" value="1"/>
</dbReference>
<feature type="region of interest" description="Disordered" evidence="1">
    <location>
        <begin position="31"/>
        <end position="64"/>
    </location>
</feature>
<dbReference type="InterPro" id="IPR013783">
    <property type="entry name" value="Ig-like_fold"/>
</dbReference>
<dbReference type="VEuPathDB" id="VectorBase:MDOMA2_006590"/>
<evidence type="ECO:0000256" key="2">
    <source>
        <dbReference type="SAM" id="Phobius"/>
    </source>
</evidence>
<evidence type="ECO:0000259" key="4">
    <source>
        <dbReference type="PROSITE" id="PS50835"/>
    </source>
</evidence>
<gene>
    <name evidence="5" type="primary">105261721</name>
</gene>
<feature type="chain" id="PRO_5044561761" description="Ig-like domain-containing protein" evidence="3">
    <location>
        <begin position="28"/>
        <end position="195"/>
    </location>
</feature>
<accession>A0A1I8NJ71</accession>
<dbReference type="SUPFAM" id="SSF48726">
    <property type="entry name" value="Immunoglobulin"/>
    <property type="match status" value="1"/>
</dbReference>
<reference evidence="5" key="1">
    <citation type="submission" date="2020-05" db="UniProtKB">
        <authorList>
            <consortium name="EnsemblMetazoa"/>
        </authorList>
    </citation>
    <scope>IDENTIFICATION</scope>
    <source>
        <strain evidence="5">Aabys</strain>
    </source>
</reference>
<feature type="domain" description="Ig-like" evidence="4">
    <location>
        <begin position="62"/>
        <end position="148"/>
    </location>
</feature>
<sequence length="195" mass="21886">MHFHKVNTLLLPLLFIVGLVKISGIDAVENQQQQKGKQDVASNEFDYSDETEPEPTNGDVTPTMASKPYFENKLNVVYYSHEGENITLNCAPKNFNEAVNLIMWYRDELPITNGNTTLVVGMYDVDNKHSLTIYNYTSTKSGNFSCSVMPADVRQYVKIELKAPENITEMNGGASILSGINTTIMMIIMAISIWY</sequence>
<dbReference type="AlphaFoldDB" id="A0A1I8NJ71"/>
<keyword evidence="2" id="KW-0472">Membrane</keyword>
<organism evidence="5">
    <name type="scientific">Musca domestica</name>
    <name type="common">House fly</name>
    <dbReference type="NCBI Taxonomy" id="7370"/>
    <lineage>
        <taxon>Eukaryota</taxon>
        <taxon>Metazoa</taxon>
        <taxon>Ecdysozoa</taxon>
        <taxon>Arthropoda</taxon>
        <taxon>Hexapoda</taxon>
        <taxon>Insecta</taxon>
        <taxon>Pterygota</taxon>
        <taxon>Neoptera</taxon>
        <taxon>Endopterygota</taxon>
        <taxon>Diptera</taxon>
        <taxon>Brachycera</taxon>
        <taxon>Muscomorpha</taxon>
        <taxon>Muscoidea</taxon>
        <taxon>Muscidae</taxon>
        <taxon>Musca</taxon>
    </lineage>
</organism>
<dbReference type="Gene3D" id="2.60.40.10">
    <property type="entry name" value="Immunoglobulins"/>
    <property type="match status" value="1"/>
</dbReference>
<feature type="transmembrane region" description="Helical" evidence="2">
    <location>
        <begin position="174"/>
        <end position="194"/>
    </location>
</feature>
<evidence type="ECO:0000256" key="1">
    <source>
        <dbReference type="SAM" id="MobiDB-lite"/>
    </source>
</evidence>
<dbReference type="STRING" id="7370.A0A1I8NJ71"/>
<proteinExistence type="predicted"/>
<evidence type="ECO:0000256" key="3">
    <source>
        <dbReference type="SAM" id="SignalP"/>
    </source>
</evidence>
<keyword evidence="2" id="KW-1133">Transmembrane helix</keyword>
<dbReference type="EnsemblMetazoa" id="MDOA016031-RA">
    <property type="protein sequence ID" value="MDOA016031-PA"/>
    <property type="gene ID" value="MDOA016031"/>
</dbReference>